<evidence type="ECO:0000256" key="4">
    <source>
        <dbReference type="ARBA" id="ARBA00023163"/>
    </source>
</evidence>
<comment type="caution">
    <text evidence="6">The sequence shown here is derived from an EMBL/GenBank/DDBJ whole genome shotgun (WGS) entry which is preliminary data.</text>
</comment>
<dbReference type="FunFam" id="1.10.10.10:FF:000001">
    <property type="entry name" value="LysR family transcriptional regulator"/>
    <property type="match status" value="1"/>
</dbReference>
<evidence type="ECO:0000313" key="7">
    <source>
        <dbReference type="Proteomes" id="UP000244069"/>
    </source>
</evidence>
<evidence type="ECO:0000313" key="6">
    <source>
        <dbReference type="EMBL" id="PTX36559.1"/>
    </source>
</evidence>
<evidence type="ECO:0000259" key="5">
    <source>
        <dbReference type="PROSITE" id="PS50931"/>
    </source>
</evidence>
<dbReference type="InterPro" id="IPR005119">
    <property type="entry name" value="LysR_subst-bd"/>
</dbReference>
<keyword evidence="7" id="KW-1185">Reference proteome</keyword>
<dbReference type="GO" id="GO:0003677">
    <property type="term" value="F:DNA binding"/>
    <property type="evidence" value="ECO:0007669"/>
    <property type="project" value="UniProtKB-KW"/>
</dbReference>
<keyword evidence="4" id="KW-0804">Transcription</keyword>
<name>A0A2T5ZYA9_9RHOB</name>
<evidence type="ECO:0000256" key="3">
    <source>
        <dbReference type="ARBA" id="ARBA00023125"/>
    </source>
</evidence>
<protein>
    <submittedName>
        <fullName evidence="6">LysR family transcriptional regulator</fullName>
    </submittedName>
</protein>
<organism evidence="6 7">
    <name type="scientific">Allosediminivita pacifica</name>
    <dbReference type="NCBI Taxonomy" id="1267769"/>
    <lineage>
        <taxon>Bacteria</taxon>
        <taxon>Pseudomonadati</taxon>
        <taxon>Pseudomonadota</taxon>
        <taxon>Alphaproteobacteria</taxon>
        <taxon>Rhodobacterales</taxon>
        <taxon>Paracoccaceae</taxon>
        <taxon>Allosediminivita</taxon>
    </lineage>
</organism>
<dbReference type="Gene3D" id="1.10.10.10">
    <property type="entry name" value="Winged helix-like DNA-binding domain superfamily/Winged helix DNA-binding domain"/>
    <property type="match status" value="1"/>
</dbReference>
<dbReference type="RefSeq" id="WP_107978910.1">
    <property type="nucleotide sequence ID" value="NZ_BMEZ01000055.1"/>
</dbReference>
<keyword evidence="3" id="KW-0238">DNA-binding</keyword>
<dbReference type="InterPro" id="IPR036390">
    <property type="entry name" value="WH_DNA-bd_sf"/>
</dbReference>
<dbReference type="PANTHER" id="PTHR30346">
    <property type="entry name" value="TRANSCRIPTIONAL DUAL REGULATOR HCAR-RELATED"/>
    <property type="match status" value="1"/>
</dbReference>
<dbReference type="SUPFAM" id="SSF46785">
    <property type="entry name" value="Winged helix' DNA-binding domain"/>
    <property type="match status" value="1"/>
</dbReference>
<dbReference type="InterPro" id="IPR000847">
    <property type="entry name" value="LysR_HTH_N"/>
</dbReference>
<proteinExistence type="inferred from homology"/>
<dbReference type="OrthoDB" id="9815174at2"/>
<accession>A0A2T5ZYA9</accession>
<gene>
    <name evidence="6" type="ORF">C8N44_1564</name>
</gene>
<reference evidence="6 7" key="1">
    <citation type="submission" date="2018-04" db="EMBL/GenBank/DDBJ databases">
        <title>Genomic Encyclopedia of Archaeal and Bacterial Type Strains, Phase II (KMG-II): from individual species to whole genera.</title>
        <authorList>
            <person name="Goeker M."/>
        </authorList>
    </citation>
    <scope>NUCLEOTIDE SEQUENCE [LARGE SCALE GENOMIC DNA]</scope>
    <source>
        <strain evidence="6 7">DSM 29329</strain>
    </source>
</reference>
<comment type="similarity">
    <text evidence="1">Belongs to the LysR transcriptional regulatory family.</text>
</comment>
<feature type="domain" description="HTH lysR-type" evidence="5">
    <location>
        <begin position="4"/>
        <end position="61"/>
    </location>
</feature>
<dbReference type="Gene3D" id="3.40.190.10">
    <property type="entry name" value="Periplasmic binding protein-like II"/>
    <property type="match status" value="2"/>
</dbReference>
<dbReference type="Pfam" id="PF00126">
    <property type="entry name" value="HTH_1"/>
    <property type="match status" value="1"/>
</dbReference>
<dbReference type="Pfam" id="PF03466">
    <property type="entry name" value="LysR_substrate"/>
    <property type="match status" value="1"/>
</dbReference>
<keyword evidence="2" id="KW-0805">Transcription regulation</keyword>
<dbReference type="PRINTS" id="PR00039">
    <property type="entry name" value="HTHLYSR"/>
</dbReference>
<dbReference type="SUPFAM" id="SSF53850">
    <property type="entry name" value="Periplasmic binding protein-like II"/>
    <property type="match status" value="1"/>
</dbReference>
<dbReference type="GO" id="GO:0032993">
    <property type="term" value="C:protein-DNA complex"/>
    <property type="evidence" value="ECO:0007669"/>
    <property type="project" value="TreeGrafter"/>
</dbReference>
<dbReference type="CDD" id="cd08414">
    <property type="entry name" value="PBP2_LTTR_aromatics_like"/>
    <property type="match status" value="1"/>
</dbReference>
<dbReference type="InterPro" id="IPR036388">
    <property type="entry name" value="WH-like_DNA-bd_sf"/>
</dbReference>
<dbReference type="EMBL" id="QBKN01000056">
    <property type="protein sequence ID" value="PTX36559.1"/>
    <property type="molecule type" value="Genomic_DNA"/>
</dbReference>
<evidence type="ECO:0000256" key="2">
    <source>
        <dbReference type="ARBA" id="ARBA00023015"/>
    </source>
</evidence>
<sequence>MQGIEIRHLRYFLRVAEELHFGRAAEILGISQAPLSQQIRQLEDRIGVRLFDRTTRRVKLTPAGQVLFERAQRALSGVDVAISDAQSAGGLKAGRLVIGTVSLALHTFLPNAMRSFAAGHPAVKLDMLICTTEEQMALLEAHKIDIAFVRPPRSLAGIASREVHREGFVAVLPEASPLATKPDLSVADMRDERFIMFSAILGIGYQDVVLQRCQQAGFRPNVVQKVSHTMAIVTMAAAGLGVGIVPSWVQNEPLSGVAYRPLGELPQAVSLVVAWRENTTNPFCKAFADASIAAAKATKAREAPRLPRS</sequence>
<dbReference type="PROSITE" id="PS50931">
    <property type="entry name" value="HTH_LYSR"/>
    <property type="match status" value="1"/>
</dbReference>
<dbReference type="Proteomes" id="UP000244069">
    <property type="component" value="Unassembled WGS sequence"/>
</dbReference>
<dbReference type="AlphaFoldDB" id="A0A2T5ZYA9"/>
<dbReference type="PANTHER" id="PTHR30346:SF0">
    <property type="entry name" value="HCA OPERON TRANSCRIPTIONAL ACTIVATOR HCAR"/>
    <property type="match status" value="1"/>
</dbReference>
<evidence type="ECO:0000256" key="1">
    <source>
        <dbReference type="ARBA" id="ARBA00009437"/>
    </source>
</evidence>
<dbReference type="GO" id="GO:0003700">
    <property type="term" value="F:DNA-binding transcription factor activity"/>
    <property type="evidence" value="ECO:0007669"/>
    <property type="project" value="InterPro"/>
</dbReference>